<evidence type="ECO:0000313" key="4">
    <source>
        <dbReference type="Proteomes" id="UP001500449"/>
    </source>
</evidence>
<dbReference type="Pfam" id="PF08348">
    <property type="entry name" value="PAS_6"/>
    <property type="match status" value="1"/>
</dbReference>
<evidence type="ECO:0000259" key="2">
    <source>
        <dbReference type="Pfam" id="PF08348"/>
    </source>
</evidence>
<proteinExistence type="predicted"/>
<dbReference type="PANTHER" id="PTHR35568:SF1">
    <property type="entry name" value="TRANSCRIPTIONAL REGULATOR DAUR"/>
    <property type="match status" value="1"/>
</dbReference>
<organism evidence="3 4">
    <name type="scientific">Pseudonocardia ailaonensis</name>
    <dbReference type="NCBI Taxonomy" id="367279"/>
    <lineage>
        <taxon>Bacteria</taxon>
        <taxon>Bacillati</taxon>
        <taxon>Actinomycetota</taxon>
        <taxon>Actinomycetes</taxon>
        <taxon>Pseudonocardiales</taxon>
        <taxon>Pseudonocardiaceae</taxon>
        <taxon>Pseudonocardia</taxon>
    </lineage>
</organism>
<keyword evidence="4" id="KW-1185">Reference proteome</keyword>
<protein>
    <recommendedName>
        <fullName evidence="2">YheO-like domain-containing protein</fullName>
    </recommendedName>
</protein>
<dbReference type="InterPro" id="IPR013559">
    <property type="entry name" value="YheO"/>
</dbReference>
<dbReference type="Proteomes" id="UP001500449">
    <property type="component" value="Unassembled WGS sequence"/>
</dbReference>
<dbReference type="InterPro" id="IPR039446">
    <property type="entry name" value="DauR-like"/>
</dbReference>
<accession>A0ABN2NBD6</accession>
<name>A0ABN2NBD6_9PSEU</name>
<feature type="domain" description="YheO-like" evidence="2">
    <location>
        <begin position="13"/>
        <end position="119"/>
    </location>
</feature>
<sequence>MPDGSSADAVFAELSPVVEGLTAMFARSCEVVLHNYRHRERSVVAVAGTVTGRAVEDTMSEIGLRVLAAGDDTRNEIGYVTRAQDGQLLKCTTLPLRDADGMLICALCVNIDLSAVHRATGVLADLLGLSVPEETAPPRRPTFRRPGPGARLRGRPGRTCPRAARERAGGARTGRRSSARWTRRGCSGCAAHRVRSRNVWGSPAQACTPTSPS</sequence>
<feature type="region of interest" description="Disordered" evidence="1">
    <location>
        <begin position="134"/>
        <end position="179"/>
    </location>
</feature>
<evidence type="ECO:0000256" key="1">
    <source>
        <dbReference type="SAM" id="MobiDB-lite"/>
    </source>
</evidence>
<dbReference type="EMBL" id="BAAAQK010000018">
    <property type="protein sequence ID" value="GAA1859757.1"/>
    <property type="molecule type" value="Genomic_DNA"/>
</dbReference>
<evidence type="ECO:0000313" key="3">
    <source>
        <dbReference type="EMBL" id="GAA1859757.1"/>
    </source>
</evidence>
<gene>
    <name evidence="3" type="ORF">GCM10009836_44910</name>
</gene>
<dbReference type="PANTHER" id="PTHR35568">
    <property type="entry name" value="TRANSCRIPTIONAL REGULATOR DAUR"/>
    <property type="match status" value="1"/>
</dbReference>
<reference evidence="3 4" key="1">
    <citation type="journal article" date="2019" name="Int. J. Syst. Evol. Microbiol.">
        <title>The Global Catalogue of Microorganisms (GCM) 10K type strain sequencing project: providing services to taxonomists for standard genome sequencing and annotation.</title>
        <authorList>
            <consortium name="The Broad Institute Genomics Platform"/>
            <consortium name="The Broad Institute Genome Sequencing Center for Infectious Disease"/>
            <person name="Wu L."/>
            <person name="Ma J."/>
        </authorList>
    </citation>
    <scope>NUCLEOTIDE SEQUENCE [LARGE SCALE GENOMIC DNA]</scope>
    <source>
        <strain evidence="3 4">JCM 16009</strain>
    </source>
</reference>
<comment type="caution">
    <text evidence="3">The sequence shown here is derived from an EMBL/GenBank/DDBJ whole genome shotgun (WGS) entry which is preliminary data.</text>
</comment>
<dbReference type="RefSeq" id="WP_344420389.1">
    <property type="nucleotide sequence ID" value="NZ_BAAAQK010000018.1"/>
</dbReference>